<gene>
    <name evidence="1" type="ORF">MILUP08_40926</name>
</gene>
<dbReference type="EMBL" id="CAIE01000010">
    <property type="protein sequence ID" value="CCH16015.1"/>
    <property type="molecule type" value="Genomic_DNA"/>
</dbReference>
<name>I0KWR8_9ACTN</name>
<proteinExistence type="predicted"/>
<organism evidence="1 2">
    <name type="scientific">Micromonospora lupini str. Lupac 08</name>
    <dbReference type="NCBI Taxonomy" id="1150864"/>
    <lineage>
        <taxon>Bacteria</taxon>
        <taxon>Bacillati</taxon>
        <taxon>Actinomycetota</taxon>
        <taxon>Actinomycetes</taxon>
        <taxon>Micromonosporales</taxon>
        <taxon>Micromonosporaceae</taxon>
        <taxon>Micromonospora</taxon>
    </lineage>
</organism>
<reference evidence="2" key="1">
    <citation type="journal article" date="2012" name="J. Bacteriol.">
        <title>Genome Sequence of Micromonospora lupini Lupac 08, Isolated from Root Nodules of Lupinus angustifolius.</title>
        <authorList>
            <person name="Alonso-Vega P."/>
            <person name="Normand P."/>
            <person name="Bacigalupe R."/>
            <person name="Pujic P."/>
            <person name="Lajus A."/>
            <person name="Vallenet D."/>
            <person name="Carro L."/>
            <person name="Coll P."/>
            <person name="Trujillo M.E."/>
        </authorList>
    </citation>
    <scope>NUCLEOTIDE SEQUENCE [LARGE SCALE GENOMIC DNA]</scope>
    <source>
        <strain evidence="2">Lupac 08</strain>
    </source>
</reference>
<keyword evidence="2" id="KW-1185">Reference proteome</keyword>
<accession>I0KWR8</accession>
<evidence type="ECO:0000313" key="2">
    <source>
        <dbReference type="Proteomes" id="UP000003448"/>
    </source>
</evidence>
<sequence length="51" mass="5623">MRVDASVGHRHNDSVTFADHLRLGNLQECEVPLIASDWLDIGLCWSSDDGA</sequence>
<dbReference type="AlphaFoldDB" id="I0KWR8"/>
<comment type="caution">
    <text evidence="1">The sequence shown here is derived from an EMBL/GenBank/DDBJ whole genome shotgun (WGS) entry which is preliminary data.</text>
</comment>
<protein>
    <submittedName>
        <fullName evidence="1">Uncharacterized protein</fullName>
    </submittedName>
</protein>
<evidence type="ECO:0000313" key="1">
    <source>
        <dbReference type="EMBL" id="CCH16015.1"/>
    </source>
</evidence>
<dbReference type="Proteomes" id="UP000003448">
    <property type="component" value="Unassembled WGS sequence"/>
</dbReference>